<evidence type="ECO:0000256" key="3">
    <source>
        <dbReference type="ARBA" id="ARBA00023274"/>
    </source>
</evidence>
<dbReference type="PRINTS" id="PR00059">
    <property type="entry name" value="RIBOSOMALL6"/>
</dbReference>
<dbReference type="InterPro" id="IPR020040">
    <property type="entry name" value="Ribosomal_uL6_a/b-dom"/>
</dbReference>
<evidence type="ECO:0000256" key="2">
    <source>
        <dbReference type="ARBA" id="ARBA00022980"/>
    </source>
</evidence>
<comment type="subunit">
    <text evidence="4">Part of the 50S ribosomal subunit.</text>
</comment>
<dbReference type="Gene3D" id="3.90.930.12">
    <property type="entry name" value="Ribosomal protein L6, alpha-beta domain"/>
    <property type="match status" value="2"/>
</dbReference>
<comment type="caution">
    <text evidence="8">The sequence shown here is derived from an EMBL/GenBank/DDBJ whole genome shotgun (WGS) entry which is preliminary data.</text>
</comment>
<dbReference type="PIRSF" id="PIRSF002162">
    <property type="entry name" value="Ribosomal_L6"/>
    <property type="match status" value="1"/>
</dbReference>
<keyword evidence="3 4" id="KW-0687">Ribonucleoprotein</keyword>
<dbReference type="Pfam" id="PF00347">
    <property type="entry name" value="Ribosomal_L6"/>
    <property type="match status" value="2"/>
</dbReference>
<evidence type="ECO:0000256" key="1">
    <source>
        <dbReference type="ARBA" id="ARBA00009356"/>
    </source>
</evidence>
<dbReference type="FunFam" id="3.90.930.12:FF:000001">
    <property type="entry name" value="50S ribosomal protein L6"/>
    <property type="match status" value="1"/>
</dbReference>
<dbReference type="GO" id="GO:0002181">
    <property type="term" value="P:cytoplasmic translation"/>
    <property type="evidence" value="ECO:0007669"/>
    <property type="project" value="TreeGrafter"/>
</dbReference>
<evidence type="ECO:0000313" key="8">
    <source>
        <dbReference type="EMBL" id="OGY13290.1"/>
    </source>
</evidence>
<feature type="domain" description="Large ribosomal subunit protein uL6 alpha-beta" evidence="7">
    <location>
        <begin position="90"/>
        <end position="163"/>
    </location>
</feature>
<dbReference type="PANTHER" id="PTHR11655">
    <property type="entry name" value="60S/50S RIBOSOMAL PROTEIN L6/L9"/>
    <property type="match status" value="1"/>
</dbReference>
<dbReference type="PANTHER" id="PTHR11655:SF14">
    <property type="entry name" value="LARGE RIBOSOMAL SUBUNIT PROTEIN UL6M"/>
    <property type="match status" value="1"/>
</dbReference>
<dbReference type="HAMAP" id="MF_01365_B">
    <property type="entry name" value="Ribosomal_uL6_B"/>
    <property type="match status" value="1"/>
</dbReference>
<sequence>MSRVGKKLVSVPEGVNLSFEDKVIRVSGPKGETTVSKPDSITIRKKGDGYLIERKDDSKLSRSLHGTVQRILVNAINGVSQGWSRKLELVGAGYRARMDGNSLVLAIGFSHPVKFDPPQGIEFSLEENKIVVSGVDKQKVGKIASEIRAVRPPDPYKAKGVKYEGEHVRRKAGKAAKAGASLK</sequence>
<gene>
    <name evidence="4" type="primary">rplF</name>
    <name evidence="8" type="ORF">A3A77_02570</name>
</gene>
<feature type="domain" description="Large ribosomal subunit protein uL6 alpha-beta" evidence="7">
    <location>
        <begin position="11"/>
        <end position="82"/>
    </location>
</feature>
<dbReference type="InterPro" id="IPR000702">
    <property type="entry name" value="Ribosomal_uL6-like"/>
</dbReference>
<name>A0A1G1VCW8_9BACT</name>
<evidence type="ECO:0000259" key="7">
    <source>
        <dbReference type="Pfam" id="PF00347"/>
    </source>
</evidence>
<comment type="similarity">
    <text evidence="1 4 5">Belongs to the universal ribosomal protein uL6 family.</text>
</comment>
<protein>
    <recommendedName>
        <fullName evidence="4">Large ribosomal subunit protein uL6</fullName>
    </recommendedName>
</protein>
<dbReference type="PROSITE" id="PS00525">
    <property type="entry name" value="RIBOSOMAL_L6_1"/>
    <property type="match status" value="1"/>
</dbReference>
<dbReference type="SUPFAM" id="SSF56053">
    <property type="entry name" value="Ribosomal protein L6"/>
    <property type="match status" value="2"/>
</dbReference>
<dbReference type="AlphaFoldDB" id="A0A1G1VCW8"/>
<dbReference type="EMBL" id="MHCC01000017">
    <property type="protein sequence ID" value="OGY13290.1"/>
    <property type="molecule type" value="Genomic_DNA"/>
</dbReference>
<keyword evidence="2 4" id="KW-0689">Ribosomal protein</keyword>
<comment type="function">
    <text evidence="4 6">This protein binds to the 23S rRNA, and is important in its secondary structure. It is located near the subunit interface in the base of the L7/L12 stalk, and near the tRNA binding site of the peptidyltransferase center.</text>
</comment>
<dbReference type="NCBIfam" id="TIGR03654">
    <property type="entry name" value="L6_bact"/>
    <property type="match status" value="1"/>
</dbReference>
<accession>A0A1G1VCW8</accession>
<keyword evidence="4 6" id="KW-0694">RNA-binding</keyword>
<keyword evidence="4 6" id="KW-0699">rRNA-binding</keyword>
<dbReference type="InterPro" id="IPR019906">
    <property type="entry name" value="Ribosomal_uL6_bac-type"/>
</dbReference>
<dbReference type="GO" id="GO:0003735">
    <property type="term" value="F:structural constituent of ribosome"/>
    <property type="evidence" value="ECO:0007669"/>
    <property type="project" value="UniProtKB-UniRule"/>
</dbReference>
<dbReference type="GO" id="GO:0022625">
    <property type="term" value="C:cytosolic large ribosomal subunit"/>
    <property type="evidence" value="ECO:0007669"/>
    <property type="project" value="UniProtKB-UniRule"/>
</dbReference>
<evidence type="ECO:0000313" key="9">
    <source>
        <dbReference type="Proteomes" id="UP000178659"/>
    </source>
</evidence>
<reference evidence="8 9" key="1">
    <citation type="journal article" date="2016" name="Nat. Commun.">
        <title>Thousands of microbial genomes shed light on interconnected biogeochemical processes in an aquifer system.</title>
        <authorList>
            <person name="Anantharaman K."/>
            <person name="Brown C.T."/>
            <person name="Hug L.A."/>
            <person name="Sharon I."/>
            <person name="Castelle C.J."/>
            <person name="Probst A.J."/>
            <person name="Thomas B.C."/>
            <person name="Singh A."/>
            <person name="Wilkins M.J."/>
            <person name="Karaoz U."/>
            <person name="Brodie E.L."/>
            <person name="Williams K.H."/>
            <person name="Hubbard S.S."/>
            <person name="Banfield J.F."/>
        </authorList>
    </citation>
    <scope>NUCLEOTIDE SEQUENCE [LARGE SCALE GENOMIC DNA]</scope>
</reference>
<evidence type="ECO:0000256" key="6">
    <source>
        <dbReference type="RuleBase" id="RU003870"/>
    </source>
</evidence>
<dbReference type="InterPro" id="IPR002358">
    <property type="entry name" value="Ribosomal_uL6_CS"/>
</dbReference>
<dbReference type="Proteomes" id="UP000178659">
    <property type="component" value="Unassembled WGS sequence"/>
</dbReference>
<proteinExistence type="inferred from homology"/>
<evidence type="ECO:0000256" key="5">
    <source>
        <dbReference type="RuleBase" id="RU003869"/>
    </source>
</evidence>
<dbReference type="InterPro" id="IPR036789">
    <property type="entry name" value="Ribosomal_uL6-like_a/b-dom_sf"/>
</dbReference>
<evidence type="ECO:0000256" key="4">
    <source>
        <dbReference type="HAMAP-Rule" id="MF_01365"/>
    </source>
</evidence>
<dbReference type="GO" id="GO:0019843">
    <property type="term" value="F:rRNA binding"/>
    <property type="evidence" value="ECO:0007669"/>
    <property type="project" value="UniProtKB-UniRule"/>
</dbReference>
<organism evidence="8 9">
    <name type="scientific">Candidatus Blackburnbacteria bacterium RIFCSPLOWO2_01_FULL_40_20</name>
    <dbReference type="NCBI Taxonomy" id="1797519"/>
    <lineage>
        <taxon>Bacteria</taxon>
        <taxon>Candidatus Blackburniibacteriota</taxon>
    </lineage>
</organism>